<reference evidence="5" key="2">
    <citation type="submission" date="2014-06" db="EMBL/GenBank/DDBJ databases">
        <authorList>
            <person name="Aslett M."/>
        </authorList>
    </citation>
    <scope>NUCLEOTIDE SEQUENCE</scope>
</reference>
<dbReference type="Proteomes" id="UP000492820">
    <property type="component" value="Unassembled WGS sequence"/>
</dbReference>
<keyword evidence="3" id="KW-0964">Secreted</keyword>
<protein>
    <submittedName>
        <fullName evidence="5 7">Pancreatic hormone</fullName>
    </submittedName>
</protein>
<feature type="chain" id="PRO_5035983865" evidence="4">
    <location>
        <begin position="25"/>
        <end position="112"/>
    </location>
</feature>
<dbReference type="SMR" id="A0A068WV13"/>
<proteinExistence type="inferred from homology"/>
<dbReference type="OrthoDB" id="9972427at2759"/>
<evidence type="ECO:0000313" key="7">
    <source>
        <dbReference type="WBParaSite" id="EgrG_000926000"/>
    </source>
</evidence>
<dbReference type="GO" id="GO:0005576">
    <property type="term" value="C:extracellular region"/>
    <property type="evidence" value="ECO:0007669"/>
    <property type="project" value="UniProtKB-SubCell"/>
</dbReference>
<dbReference type="InterPro" id="IPR001955">
    <property type="entry name" value="Pancreatic_hormone-like"/>
</dbReference>
<reference evidence="7" key="3">
    <citation type="submission" date="2020-10" db="UniProtKB">
        <authorList>
            <consortium name="WormBaseParasite"/>
        </authorList>
    </citation>
    <scope>IDENTIFICATION</scope>
</reference>
<evidence type="ECO:0000256" key="4">
    <source>
        <dbReference type="SAM" id="SignalP"/>
    </source>
</evidence>
<reference evidence="5 6" key="1">
    <citation type="journal article" date="2013" name="Nature">
        <title>The genomes of four tapeworm species reveal adaptations to parasitism.</title>
        <authorList>
            <person name="Tsai I.J."/>
            <person name="Zarowiecki M."/>
            <person name="Holroyd N."/>
            <person name="Garciarrubio A."/>
            <person name="Sanchez-Flores A."/>
            <person name="Brooks K.L."/>
            <person name="Tracey A."/>
            <person name="Bobes R.J."/>
            <person name="Fragoso G."/>
            <person name="Sciutto E."/>
            <person name="Aslett M."/>
            <person name="Beasley H."/>
            <person name="Bennett H.M."/>
            <person name="Cai J."/>
            <person name="Camicia F."/>
            <person name="Clark R."/>
            <person name="Cucher M."/>
            <person name="De Silva N."/>
            <person name="Day T.A."/>
            <person name="Deplazes P."/>
            <person name="Estrada K."/>
            <person name="Fernandez C."/>
            <person name="Holland P.W."/>
            <person name="Hou J."/>
            <person name="Hu S."/>
            <person name="Huckvale T."/>
            <person name="Hung S.S."/>
            <person name="Kamenetzky L."/>
            <person name="Keane J.A."/>
            <person name="Kiss F."/>
            <person name="Koziol U."/>
            <person name="Lambert O."/>
            <person name="Liu K."/>
            <person name="Luo X."/>
            <person name="Luo Y."/>
            <person name="Macchiaroli N."/>
            <person name="Nichol S."/>
            <person name="Paps J."/>
            <person name="Parkinson J."/>
            <person name="Pouchkina-Stantcheva N."/>
            <person name="Riddiford N."/>
            <person name="Rosenzvit M."/>
            <person name="Salinas G."/>
            <person name="Wasmuth J.D."/>
            <person name="Zamanian M."/>
            <person name="Zheng Y."/>
            <person name="Cai X."/>
            <person name="Soberon X."/>
            <person name="Olson P.D."/>
            <person name="Laclette J.P."/>
            <person name="Brehm K."/>
            <person name="Berriman M."/>
            <person name="Garciarrubio A."/>
            <person name="Bobes R.J."/>
            <person name="Fragoso G."/>
            <person name="Sanchez-Flores A."/>
            <person name="Estrada K."/>
            <person name="Cevallos M.A."/>
            <person name="Morett E."/>
            <person name="Gonzalez V."/>
            <person name="Portillo T."/>
            <person name="Ochoa-Leyva A."/>
            <person name="Jose M.V."/>
            <person name="Sciutto E."/>
            <person name="Landa A."/>
            <person name="Jimenez L."/>
            <person name="Valdes V."/>
            <person name="Carrero J.C."/>
            <person name="Larralde C."/>
            <person name="Morales-Montor J."/>
            <person name="Limon-Lason J."/>
            <person name="Soberon X."/>
            <person name="Laclette J.P."/>
        </authorList>
    </citation>
    <scope>NUCLEOTIDE SEQUENCE [LARGE SCALE GENOMIC DNA]</scope>
</reference>
<dbReference type="EMBL" id="LK028593">
    <property type="protein sequence ID" value="CDS23673.1"/>
    <property type="molecule type" value="Genomic_DNA"/>
</dbReference>
<evidence type="ECO:0000256" key="1">
    <source>
        <dbReference type="ARBA" id="ARBA00004613"/>
    </source>
</evidence>
<evidence type="ECO:0000256" key="3">
    <source>
        <dbReference type="ARBA" id="ARBA00022525"/>
    </source>
</evidence>
<dbReference type="Pfam" id="PF00159">
    <property type="entry name" value="Hormone_3"/>
    <property type="match status" value="1"/>
</dbReference>
<feature type="signal peptide" evidence="4">
    <location>
        <begin position="1"/>
        <end position="24"/>
    </location>
</feature>
<evidence type="ECO:0000313" key="5">
    <source>
        <dbReference type="EMBL" id="CDS23673.1"/>
    </source>
</evidence>
<dbReference type="InterPro" id="IPR020392">
    <property type="entry name" value="Pancreatic_hormone-like_CS"/>
</dbReference>
<dbReference type="AlphaFoldDB" id="A0A068WV13"/>
<sequence>MSLMTISSLLTATLCLGLLQVSSAYRHSTSQFRDRFIPIEEENLWPYWMDDPDIDGEEQMVSDRMNKKSHPTVPSLPQYLERLKKFQSLKDKEKYVAALNSYYMIFGRPRFG</sequence>
<dbReference type="GO" id="GO:0005179">
    <property type="term" value="F:hormone activity"/>
    <property type="evidence" value="ECO:0007669"/>
    <property type="project" value="InterPro"/>
</dbReference>
<accession>A0A068WV13</accession>
<name>A0A068WV13_ECHGR</name>
<evidence type="ECO:0000256" key="2">
    <source>
        <dbReference type="ARBA" id="ARBA00010022"/>
    </source>
</evidence>
<comment type="subcellular location">
    <subcellularLocation>
        <location evidence="1">Secreted</location>
    </subcellularLocation>
</comment>
<keyword evidence="4" id="KW-0732">Signal</keyword>
<organism evidence="5">
    <name type="scientific">Echinococcus granulosus</name>
    <name type="common">Hydatid tapeworm</name>
    <dbReference type="NCBI Taxonomy" id="6210"/>
    <lineage>
        <taxon>Eukaryota</taxon>
        <taxon>Metazoa</taxon>
        <taxon>Spiralia</taxon>
        <taxon>Lophotrochozoa</taxon>
        <taxon>Platyhelminthes</taxon>
        <taxon>Cestoda</taxon>
        <taxon>Eucestoda</taxon>
        <taxon>Cyclophyllidea</taxon>
        <taxon>Taeniidae</taxon>
        <taxon>Echinococcus</taxon>
        <taxon>Echinococcus granulosus group</taxon>
    </lineage>
</organism>
<dbReference type="WBParaSite" id="EgrG_000926000">
    <property type="protein sequence ID" value="EgrG_000926000"/>
    <property type="gene ID" value="EgrG_000926000"/>
</dbReference>
<comment type="similarity">
    <text evidence="2">Belongs to the NPY family.</text>
</comment>
<evidence type="ECO:0000313" key="6">
    <source>
        <dbReference type="Proteomes" id="UP000492820"/>
    </source>
</evidence>
<dbReference type="PROSITE" id="PS00265">
    <property type="entry name" value="PANCREATIC_HORMONE_1"/>
    <property type="match status" value="1"/>
</dbReference>
<gene>
    <name evidence="5" type="ORF">EgrG_000926000</name>
</gene>